<keyword evidence="3" id="KW-1003">Cell membrane</keyword>
<evidence type="ECO:0000256" key="3">
    <source>
        <dbReference type="ARBA" id="ARBA00022475"/>
    </source>
</evidence>
<comment type="catalytic activity">
    <reaction evidence="13">
        <text>L-seryl-[protein] + ATP = O-phospho-L-seryl-[protein] + ADP + H(+)</text>
        <dbReference type="Rhea" id="RHEA:17989"/>
        <dbReference type="Rhea" id="RHEA-COMP:9863"/>
        <dbReference type="Rhea" id="RHEA-COMP:11604"/>
        <dbReference type="ChEBI" id="CHEBI:15378"/>
        <dbReference type="ChEBI" id="CHEBI:29999"/>
        <dbReference type="ChEBI" id="CHEBI:30616"/>
        <dbReference type="ChEBI" id="CHEBI:83421"/>
        <dbReference type="ChEBI" id="CHEBI:456216"/>
        <dbReference type="EC" id="2.7.11.1"/>
    </reaction>
</comment>
<evidence type="ECO:0000256" key="13">
    <source>
        <dbReference type="ARBA" id="ARBA00048679"/>
    </source>
</evidence>
<dbReference type="PROSITE" id="PS50011">
    <property type="entry name" value="PROTEIN_KINASE_DOM"/>
    <property type="match status" value="1"/>
</dbReference>
<dbReference type="SMART" id="SM00473">
    <property type="entry name" value="PAN_AP"/>
    <property type="match status" value="1"/>
</dbReference>
<dbReference type="InterPro" id="IPR001480">
    <property type="entry name" value="Bulb-type_lectin_dom"/>
</dbReference>
<evidence type="ECO:0000256" key="1">
    <source>
        <dbReference type="ARBA" id="ARBA00004251"/>
    </source>
</evidence>
<dbReference type="Proteomes" id="UP000734854">
    <property type="component" value="Unassembled WGS sequence"/>
</dbReference>
<evidence type="ECO:0000259" key="17">
    <source>
        <dbReference type="PROSITE" id="PS50011"/>
    </source>
</evidence>
<feature type="domain" description="Protein kinase" evidence="17">
    <location>
        <begin position="501"/>
        <end position="916"/>
    </location>
</feature>
<dbReference type="SMART" id="SM00220">
    <property type="entry name" value="S_TKc"/>
    <property type="match status" value="1"/>
</dbReference>
<evidence type="ECO:0000256" key="5">
    <source>
        <dbReference type="ARBA" id="ARBA00022679"/>
    </source>
</evidence>
<comment type="catalytic activity">
    <reaction evidence="12">
        <text>L-threonyl-[protein] + ATP = O-phospho-L-threonyl-[protein] + ADP + H(+)</text>
        <dbReference type="Rhea" id="RHEA:46608"/>
        <dbReference type="Rhea" id="RHEA-COMP:11060"/>
        <dbReference type="Rhea" id="RHEA-COMP:11605"/>
        <dbReference type="ChEBI" id="CHEBI:15378"/>
        <dbReference type="ChEBI" id="CHEBI:30013"/>
        <dbReference type="ChEBI" id="CHEBI:30616"/>
        <dbReference type="ChEBI" id="CHEBI:61977"/>
        <dbReference type="ChEBI" id="CHEBI:456216"/>
        <dbReference type="EC" id="2.7.11.1"/>
    </reaction>
</comment>
<dbReference type="GO" id="GO:0048544">
    <property type="term" value="P:recognition of pollen"/>
    <property type="evidence" value="ECO:0007669"/>
    <property type="project" value="InterPro"/>
</dbReference>
<dbReference type="InterPro" id="IPR036426">
    <property type="entry name" value="Bulb-type_lectin_dom_sf"/>
</dbReference>
<dbReference type="PROSITE" id="PS00108">
    <property type="entry name" value="PROTEIN_KINASE_ST"/>
    <property type="match status" value="1"/>
</dbReference>
<comment type="caution">
    <text evidence="21">The sequence shown here is derived from an EMBL/GenBank/DDBJ whole genome shotgun (WGS) entry which is preliminary data.</text>
</comment>
<evidence type="ECO:0000313" key="21">
    <source>
        <dbReference type="EMBL" id="KAG6519066.1"/>
    </source>
</evidence>
<evidence type="ECO:0000259" key="20">
    <source>
        <dbReference type="PROSITE" id="PS50948"/>
    </source>
</evidence>
<feature type="domain" description="Bulb-type lectin" evidence="19">
    <location>
        <begin position="25"/>
        <end position="150"/>
    </location>
</feature>
<dbReference type="EC" id="2.7.11.1" evidence="2"/>
<dbReference type="PANTHER" id="PTHR27002">
    <property type="entry name" value="RECEPTOR-LIKE SERINE/THREONINE-PROTEIN KINASE SD1-8"/>
    <property type="match status" value="1"/>
</dbReference>
<dbReference type="AlphaFoldDB" id="A0A8J5HLK8"/>
<keyword evidence="5" id="KW-0808">Transferase</keyword>
<evidence type="ECO:0000256" key="8">
    <source>
        <dbReference type="ARBA" id="ARBA00022777"/>
    </source>
</evidence>
<dbReference type="GO" id="GO:0005886">
    <property type="term" value="C:plasma membrane"/>
    <property type="evidence" value="ECO:0007669"/>
    <property type="project" value="UniProtKB-SubCell"/>
</dbReference>
<dbReference type="InterPro" id="IPR000858">
    <property type="entry name" value="S_locus_glycoprot_dom"/>
</dbReference>
<dbReference type="InterPro" id="IPR000719">
    <property type="entry name" value="Prot_kinase_dom"/>
</dbReference>
<dbReference type="FunFam" id="1.10.510.10:FF:000060">
    <property type="entry name" value="G-type lectin S-receptor-like serine/threonine-protein kinase"/>
    <property type="match status" value="1"/>
</dbReference>
<keyword evidence="22" id="KW-1185">Reference proteome</keyword>
<evidence type="ECO:0000256" key="10">
    <source>
        <dbReference type="ARBA" id="ARBA00023157"/>
    </source>
</evidence>
<dbReference type="Gene3D" id="3.30.200.20">
    <property type="entry name" value="Phosphorylase Kinase, domain 1"/>
    <property type="match status" value="1"/>
</dbReference>
<gene>
    <name evidence="21" type="ORF">ZIOFF_022555</name>
</gene>
<keyword evidence="15" id="KW-0812">Transmembrane</keyword>
<keyword evidence="10" id="KW-1015">Disulfide bond</keyword>
<dbReference type="SMART" id="SM00108">
    <property type="entry name" value="B_lectin"/>
    <property type="match status" value="1"/>
</dbReference>
<dbReference type="FunFam" id="3.30.200.20:FF:000195">
    <property type="entry name" value="G-type lectin S-receptor-like serine/threonine-protein kinase"/>
    <property type="match status" value="1"/>
</dbReference>
<dbReference type="EMBL" id="JACMSC010000006">
    <property type="protein sequence ID" value="KAG6519066.1"/>
    <property type="molecule type" value="Genomic_DNA"/>
</dbReference>
<keyword evidence="7" id="KW-0547">Nucleotide-binding</keyword>
<dbReference type="InterPro" id="IPR000742">
    <property type="entry name" value="EGF"/>
</dbReference>
<keyword evidence="6 16" id="KW-0732">Signal</keyword>
<keyword evidence="4" id="KW-0723">Serine/threonine-protein kinase</keyword>
<keyword evidence="14" id="KW-0245">EGF-like domain</keyword>
<dbReference type="PANTHER" id="PTHR27002:SF616">
    <property type="entry name" value="RECEPTOR-LIKE SERINE_THREONINE-PROTEIN KINASE"/>
    <property type="match status" value="1"/>
</dbReference>
<name>A0A8J5HLK8_ZINOF</name>
<dbReference type="GO" id="GO:0051707">
    <property type="term" value="P:response to other organism"/>
    <property type="evidence" value="ECO:0007669"/>
    <property type="project" value="UniProtKB-ARBA"/>
</dbReference>
<feature type="domain" description="EGF-like" evidence="18">
    <location>
        <begin position="288"/>
        <end position="324"/>
    </location>
</feature>
<keyword evidence="15" id="KW-1133">Transmembrane helix</keyword>
<dbReference type="InterPro" id="IPR008271">
    <property type="entry name" value="Ser/Thr_kinase_AS"/>
</dbReference>
<dbReference type="CDD" id="cd01098">
    <property type="entry name" value="PAN_AP_plant"/>
    <property type="match status" value="1"/>
</dbReference>
<evidence type="ECO:0000256" key="14">
    <source>
        <dbReference type="PROSITE-ProRule" id="PRU00076"/>
    </source>
</evidence>
<keyword evidence="11" id="KW-0325">Glycoprotein</keyword>
<evidence type="ECO:0000259" key="19">
    <source>
        <dbReference type="PROSITE" id="PS50927"/>
    </source>
</evidence>
<dbReference type="GO" id="GO:0005524">
    <property type="term" value="F:ATP binding"/>
    <property type="evidence" value="ECO:0007669"/>
    <property type="project" value="UniProtKB-KW"/>
</dbReference>
<dbReference type="PROSITE" id="PS50026">
    <property type="entry name" value="EGF_3"/>
    <property type="match status" value="1"/>
</dbReference>
<accession>A0A8J5HLK8</accession>
<feature type="domain" description="Apple" evidence="20">
    <location>
        <begin position="344"/>
        <end position="425"/>
    </location>
</feature>
<dbReference type="PROSITE" id="PS50927">
    <property type="entry name" value="BULB_LECTIN"/>
    <property type="match status" value="1"/>
</dbReference>
<evidence type="ECO:0000313" key="22">
    <source>
        <dbReference type="Proteomes" id="UP000734854"/>
    </source>
</evidence>
<feature type="chain" id="PRO_5035239424" description="non-specific serine/threonine protein kinase" evidence="16">
    <location>
        <begin position="25"/>
        <end position="954"/>
    </location>
</feature>
<feature type="transmembrane region" description="Helical" evidence="15">
    <location>
        <begin position="444"/>
        <end position="466"/>
    </location>
</feature>
<dbReference type="InterPro" id="IPR003609">
    <property type="entry name" value="Pan_app"/>
</dbReference>
<organism evidence="21 22">
    <name type="scientific">Zingiber officinale</name>
    <name type="common">Ginger</name>
    <name type="synonym">Amomum zingiber</name>
    <dbReference type="NCBI Taxonomy" id="94328"/>
    <lineage>
        <taxon>Eukaryota</taxon>
        <taxon>Viridiplantae</taxon>
        <taxon>Streptophyta</taxon>
        <taxon>Embryophyta</taxon>
        <taxon>Tracheophyta</taxon>
        <taxon>Spermatophyta</taxon>
        <taxon>Magnoliopsida</taxon>
        <taxon>Liliopsida</taxon>
        <taxon>Zingiberales</taxon>
        <taxon>Zingiberaceae</taxon>
        <taxon>Zingiber</taxon>
    </lineage>
</organism>
<evidence type="ECO:0000256" key="11">
    <source>
        <dbReference type="ARBA" id="ARBA00023180"/>
    </source>
</evidence>
<proteinExistence type="predicted"/>
<dbReference type="Pfam" id="PF07714">
    <property type="entry name" value="PK_Tyr_Ser-Thr"/>
    <property type="match status" value="1"/>
</dbReference>
<sequence length="954" mass="106115">MMRGIPIFFLVTFAVVLLNSVSLADDTLTPQQPLLDSHGTTLLDAGNRFELGFFTSNDSSYRYVGIWFYNISPRTVVWVANRRSPLPDLSGRLSLTTNGTLLLTSDNSTIVFWSSRDGSAPLRKPVARLLDNGNFVVGEEAEQNGYVAWQSYDHPTDTILPGMRFGRNMTSGLNLNLTAWTSLSDPTPGDYVVGIDMDGLPEQILWQRRIPLWRSGPWNGLYLSGGPEMVAENLVQYHFTVASQQFIYTYTIRDNSLPARITLIPSGELQVLIWVVDNQEWSVRGYSPRDPCDFLSACGLNAICIPNRSPMCNCLTGFKPKNSTNWNILRDWSGGCVRNTELDCRNRTDGFFNQSNLKLPETSSAVMRASLTLAECGNLCLNDCNCTAYASANVNGSGCILWTSHLTDIRFFFGGMGQDLYVRLAAADLNAAYAESRPSNKRRVGVIVAVTLAASFLLSCAAFCIWRWKTKKSFVGEETEEQDLDLPLFDLDTIVNATGNFSTGNKLGEGGFGPVYKGRLSEGQEIAVKRLSKTSSQGVNEFKNEVQLIAKLQHRSLVRLLGCCVEAGERMLIYEYLSNGSLDTFLFDLLCHSGLPHCSGPTLLFCSTDLVCRSASSDLLEQTWSFCSADLVFLSADLVFLSAELVILICRLDLPFCRSAALTCPAALQTCPAVLVCCSANLPCSSALQSWPVVLVCRSVDLLYRFADLLYLSADLPCRSALLHEVKSGQLDWKLRYNIIVGIARGLLYLHHDSRFIIIHRDLKASNILLDQDMNPKISDFGMARILDGDENAAKTKRIVGTYGYMPPEYIKNGRFSIKSDIFSFGVLILEIISGKRNTEVFTSDQHLNLLDYVWRLWRNDKALELIDETICPPFSMEEVMRCINIGLLCVQERCEDRPIVTSILLMLLGSDNTSLPEPRQPGFVSRDLHEGNSSSIMKYTCSNQVSVTILEAR</sequence>
<evidence type="ECO:0000256" key="4">
    <source>
        <dbReference type="ARBA" id="ARBA00022527"/>
    </source>
</evidence>
<comment type="caution">
    <text evidence="14">Lacks conserved residue(s) required for the propagation of feature annotation.</text>
</comment>
<evidence type="ECO:0000256" key="9">
    <source>
        <dbReference type="ARBA" id="ARBA00022840"/>
    </source>
</evidence>
<evidence type="ECO:0000256" key="6">
    <source>
        <dbReference type="ARBA" id="ARBA00022729"/>
    </source>
</evidence>
<keyword evidence="9" id="KW-0067">ATP-binding</keyword>
<protein>
    <recommendedName>
        <fullName evidence="2">non-specific serine/threonine protein kinase</fullName>
        <ecNumber evidence="2">2.7.11.1</ecNumber>
    </recommendedName>
</protein>
<dbReference type="SUPFAM" id="SSF56112">
    <property type="entry name" value="Protein kinase-like (PK-like)"/>
    <property type="match status" value="1"/>
</dbReference>
<evidence type="ECO:0000256" key="15">
    <source>
        <dbReference type="SAM" id="Phobius"/>
    </source>
</evidence>
<evidence type="ECO:0000256" key="12">
    <source>
        <dbReference type="ARBA" id="ARBA00047899"/>
    </source>
</evidence>
<evidence type="ECO:0000256" key="16">
    <source>
        <dbReference type="SAM" id="SignalP"/>
    </source>
</evidence>
<evidence type="ECO:0000256" key="7">
    <source>
        <dbReference type="ARBA" id="ARBA00022741"/>
    </source>
</evidence>
<reference evidence="21 22" key="1">
    <citation type="submission" date="2020-08" db="EMBL/GenBank/DDBJ databases">
        <title>Plant Genome Project.</title>
        <authorList>
            <person name="Zhang R.-G."/>
        </authorList>
    </citation>
    <scope>NUCLEOTIDE SEQUENCE [LARGE SCALE GENOMIC DNA]</scope>
    <source>
        <tissue evidence="21">Rhizome</tissue>
    </source>
</reference>
<dbReference type="SUPFAM" id="SSF51110">
    <property type="entry name" value="alpha-D-mannose-specific plant lectins"/>
    <property type="match status" value="1"/>
</dbReference>
<evidence type="ECO:0000256" key="2">
    <source>
        <dbReference type="ARBA" id="ARBA00012513"/>
    </source>
</evidence>
<dbReference type="GO" id="GO:0004674">
    <property type="term" value="F:protein serine/threonine kinase activity"/>
    <property type="evidence" value="ECO:0007669"/>
    <property type="project" value="UniProtKB-KW"/>
</dbReference>
<dbReference type="Pfam" id="PF01453">
    <property type="entry name" value="B_lectin"/>
    <property type="match status" value="1"/>
</dbReference>
<feature type="signal peptide" evidence="16">
    <location>
        <begin position="1"/>
        <end position="24"/>
    </location>
</feature>
<dbReference type="Pfam" id="PF08276">
    <property type="entry name" value="PAN_2"/>
    <property type="match status" value="1"/>
</dbReference>
<keyword evidence="15" id="KW-0472">Membrane</keyword>
<comment type="subcellular location">
    <subcellularLocation>
        <location evidence="1">Cell membrane</location>
        <topology evidence="1">Single-pass type I membrane protein</topology>
    </subcellularLocation>
</comment>
<dbReference type="InterPro" id="IPR001245">
    <property type="entry name" value="Ser-Thr/Tyr_kinase_cat_dom"/>
</dbReference>
<dbReference type="InterPro" id="IPR011009">
    <property type="entry name" value="Kinase-like_dom_sf"/>
</dbReference>
<dbReference type="PROSITE" id="PS50948">
    <property type="entry name" value="PAN"/>
    <property type="match status" value="1"/>
</dbReference>
<dbReference type="Gene3D" id="1.10.510.10">
    <property type="entry name" value="Transferase(Phosphotransferase) domain 1"/>
    <property type="match status" value="1"/>
</dbReference>
<dbReference type="Gene3D" id="2.90.10.10">
    <property type="entry name" value="Bulb-type lectin domain"/>
    <property type="match status" value="1"/>
</dbReference>
<keyword evidence="8" id="KW-0418">Kinase</keyword>
<dbReference type="Pfam" id="PF00954">
    <property type="entry name" value="S_locus_glycop"/>
    <property type="match status" value="1"/>
</dbReference>
<evidence type="ECO:0000259" key="18">
    <source>
        <dbReference type="PROSITE" id="PS50026"/>
    </source>
</evidence>